<organism evidence="1 2">
    <name type="scientific">Solanum commersonii</name>
    <name type="common">Commerson's wild potato</name>
    <name type="synonym">Commerson's nightshade</name>
    <dbReference type="NCBI Taxonomy" id="4109"/>
    <lineage>
        <taxon>Eukaryota</taxon>
        <taxon>Viridiplantae</taxon>
        <taxon>Streptophyta</taxon>
        <taxon>Embryophyta</taxon>
        <taxon>Tracheophyta</taxon>
        <taxon>Spermatophyta</taxon>
        <taxon>Magnoliopsida</taxon>
        <taxon>eudicotyledons</taxon>
        <taxon>Gunneridae</taxon>
        <taxon>Pentapetalae</taxon>
        <taxon>asterids</taxon>
        <taxon>lamiids</taxon>
        <taxon>Solanales</taxon>
        <taxon>Solanaceae</taxon>
        <taxon>Solanoideae</taxon>
        <taxon>Solaneae</taxon>
        <taxon>Solanum</taxon>
    </lineage>
</organism>
<evidence type="ECO:0000313" key="2">
    <source>
        <dbReference type="Proteomes" id="UP000824120"/>
    </source>
</evidence>
<dbReference type="Proteomes" id="UP000824120">
    <property type="component" value="Chromosome 4"/>
</dbReference>
<reference evidence="1 2" key="1">
    <citation type="submission" date="2020-09" db="EMBL/GenBank/DDBJ databases">
        <title>De no assembly of potato wild relative species, Solanum commersonii.</title>
        <authorList>
            <person name="Cho K."/>
        </authorList>
    </citation>
    <scope>NUCLEOTIDE SEQUENCE [LARGE SCALE GENOMIC DNA]</scope>
    <source>
        <strain evidence="1">LZ3.2</strain>
        <tissue evidence="1">Leaf</tissue>
    </source>
</reference>
<protein>
    <submittedName>
        <fullName evidence="1">Uncharacterized protein</fullName>
    </submittedName>
</protein>
<dbReference type="AlphaFoldDB" id="A0A9J5Z859"/>
<accession>A0A9J5Z859</accession>
<evidence type="ECO:0000313" key="1">
    <source>
        <dbReference type="EMBL" id="KAG5608834.1"/>
    </source>
</evidence>
<gene>
    <name evidence="1" type="ORF">H5410_020115</name>
</gene>
<sequence length="285" mass="32691">MEGEFGEKMATFYSETQIESKLEGDAKEIVKELQGGRWVKFSCLEASGTRGRILMLWDDIAWRGETLEIGLYTLTCKFEETGVVTGLLEGPWAVSGDFNKVLSQLANLDVVQENKIPTEAESLLKALLMEHGEYIKNEEASRRQRPRALWVKEGTRIPTSFSSLKLKKKLYKGNFEEQEEYTCLDGYTMSFSSNDNIKTFKNFHSHGVIEKKFNTTYIALIPKKTGAKDLRELKPISLIGSMYKLLPKVLTERLKRVIRKLVDVQHMAFIEECQNNGCPNCQWRR</sequence>
<proteinExistence type="predicted"/>
<comment type="caution">
    <text evidence="1">The sequence shown here is derived from an EMBL/GenBank/DDBJ whole genome shotgun (WGS) entry which is preliminary data.</text>
</comment>
<dbReference type="OrthoDB" id="1305336at2759"/>
<name>A0A9J5Z859_SOLCO</name>
<keyword evidence="2" id="KW-1185">Reference proteome</keyword>
<dbReference type="EMBL" id="JACXVP010000004">
    <property type="protein sequence ID" value="KAG5608834.1"/>
    <property type="molecule type" value="Genomic_DNA"/>
</dbReference>